<keyword evidence="2" id="KW-1185">Reference proteome</keyword>
<dbReference type="AlphaFoldDB" id="A0A6P1NL09"/>
<name>A0A6P1NL09_9MICC</name>
<organism evidence="1 2">
    <name type="scientific">Pseudarthrobacter psychrotolerans</name>
    <dbReference type="NCBI Taxonomy" id="2697569"/>
    <lineage>
        <taxon>Bacteria</taxon>
        <taxon>Bacillati</taxon>
        <taxon>Actinomycetota</taxon>
        <taxon>Actinomycetes</taxon>
        <taxon>Micrococcales</taxon>
        <taxon>Micrococcaceae</taxon>
        <taxon>Pseudarthrobacter</taxon>
    </lineage>
</organism>
<evidence type="ECO:0008006" key="3">
    <source>
        <dbReference type="Google" id="ProtNLM"/>
    </source>
</evidence>
<dbReference type="KEGG" id="psey:GU243_10060"/>
<evidence type="ECO:0000313" key="2">
    <source>
        <dbReference type="Proteomes" id="UP000464186"/>
    </source>
</evidence>
<accession>A0A6P1NL09</accession>
<evidence type="ECO:0000313" key="1">
    <source>
        <dbReference type="EMBL" id="QHK20018.1"/>
    </source>
</evidence>
<gene>
    <name evidence="1" type="ORF">GU243_10060</name>
</gene>
<dbReference type="EMBL" id="CP047898">
    <property type="protein sequence ID" value="QHK20018.1"/>
    <property type="molecule type" value="Genomic_DNA"/>
</dbReference>
<proteinExistence type="predicted"/>
<sequence length="309" mass="34627">MVHMVRITPLPQTLNTQPFTIYESRMLGVAPKRLRARDVLDGGRLIYLPAGREFVLAERSRVLAAATPGAWVSHESAAILTGLGLPPWLGKEETIHLSKPHGLPRVRRAGVAGHRVHALPGEVMEIDGIPVSVPPRTWLDLAHHLPLAYVIAMGDQLIRMPRPGLEGRTEPYAFKEGLRLLIRQHPNMKGVEKARLALDEMRVGADSFPETFLRLAMLDARLPEPELQLRLDPDDPWSPSADLGYRRFRTAVQYDGAPHLTRDQQSRDNRRDEGFTSDGWSYFKANADDLAEGFTSLIARIKKAKLRSL</sequence>
<dbReference type="Proteomes" id="UP000464186">
    <property type="component" value="Chromosome"/>
</dbReference>
<reference evidence="1 2" key="1">
    <citation type="submission" date="2020-01" db="EMBL/GenBank/DDBJ databases">
        <title>Pseudarthrobacter psychrotolerans sp. nov., isolated from antarctic soil.</title>
        <authorList>
            <person name="Shin Y."/>
            <person name="Park W."/>
        </authorList>
    </citation>
    <scope>NUCLEOTIDE SEQUENCE [LARGE SCALE GENOMIC DNA]</scope>
    <source>
        <strain evidence="1 2">YJ56</strain>
    </source>
</reference>
<protein>
    <recommendedName>
        <fullName evidence="3">DUF559 domain-containing protein</fullName>
    </recommendedName>
</protein>